<dbReference type="KEGG" id="acaf:CA12_41920"/>
<sequence>MPRLLPPLSSSSPRAARAAWRRLAVAVVLGCGLTITAGGCGATRQKVMRPVTGAIRSVPGMNRIVPHAGPPAPTTPPPPPPTIAAPHPEASMPSHRWEPGTGDPFSAPRDYNSSPPLPAPPNPLPGGARRPMLIGPPTDSSPSDRSAPNFNESAAPPPAPAPADPSAYYPVGRGRVRESVSSLWRRISSPLLGGSEEAAETKLVSHEAAEDEEARDGGRFSDSLIRLGRPTVAAGAADGEK</sequence>
<dbReference type="RefSeq" id="WP_165700901.1">
    <property type="nucleotide sequence ID" value="NZ_CP036265.1"/>
</dbReference>
<organism evidence="2 3">
    <name type="scientific">Alienimonas californiensis</name>
    <dbReference type="NCBI Taxonomy" id="2527989"/>
    <lineage>
        <taxon>Bacteria</taxon>
        <taxon>Pseudomonadati</taxon>
        <taxon>Planctomycetota</taxon>
        <taxon>Planctomycetia</taxon>
        <taxon>Planctomycetales</taxon>
        <taxon>Planctomycetaceae</taxon>
        <taxon>Alienimonas</taxon>
    </lineage>
</organism>
<feature type="compositionally biased region" description="Pro residues" evidence="1">
    <location>
        <begin position="68"/>
        <end position="83"/>
    </location>
</feature>
<dbReference type="Proteomes" id="UP000318741">
    <property type="component" value="Chromosome"/>
</dbReference>
<evidence type="ECO:0000313" key="2">
    <source>
        <dbReference type="EMBL" id="QDT18053.1"/>
    </source>
</evidence>
<proteinExistence type="predicted"/>
<protein>
    <submittedName>
        <fullName evidence="2">Uncharacterized protein</fullName>
    </submittedName>
</protein>
<feature type="compositionally biased region" description="Basic and acidic residues" evidence="1">
    <location>
        <begin position="199"/>
        <end position="208"/>
    </location>
</feature>
<feature type="region of interest" description="Disordered" evidence="1">
    <location>
        <begin position="58"/>
        <end position="171"/>
    </location>
</feature>
<evidence type="ECO:0000256" key="1">
    <source>
        <dbReference type="SAM" id="MobiDB-lite"/>
    </source>
</evidence>
<feature type="region of interest" description="Disordered" evidence="1">
    <location>
        <begin position="189"/>
        <end position="241"/>
    </location>
</feature>
<feature type="compositionally biased region" description="Polar residues" evidence="1">
    <location>
        <begin position="138"/>
        <end position="152"/>
    </location>
</feature>
<reference evidence="2 3" key="1">
    <citation type="submission" date="2019-02" db="EMBL/GenBank/DDBJ databases">
        <title>Deep-cultivation of Planctomycetes and their phenomic and genomic characterization uncovers novel biology.</title>
        <authorList>
            <person name="Wiegand S."/>
            <person name="Jogler M."/>
            <person name="Boedeker C."/>
            <person name="Pinto D."/>
            <person name="Vollmers J."/>
            <person name="Rivas-Marin E."/>
            <person name="Kohn T."/>
            <person name="Peeters S.H."/>
            <person name="Heuer A."/>
            <person name="Rast P."/>
            <person name="Oberbeckmann S."/>
            <person name="Bunk B."/>
            <person name="Jeske O."/>
            <person name="Meyerdierks A."/>
            <person name="Storesund J.E."/>
            <person name="Kallscheuer N."/>
            <person name="Luecker S."/>
            <person name="Lage O.M."/>
            <person name="Pohl T."/>
            <person name="Merkel B.J."/>
            <person name="Hornburger P."/>
            <person name="Mueller R.-W."/>
            <person name="Bruemmer F."/>
            <person name="Labrenz M."/>
            <person name="Spormann A.M."/>
            <person name="Op den Camp H."/>
            <person name="Overmann J."/>
            <person name="Amann R."/>
            <person name="Jetten M.S.M."/>
            <person name="Mascher T."/>
            <person name="Medema M.H."/>
            <person name="Devos D.P."/>
            <person name="Kaster A.-K."/>
            <person name="Ovreas L."/>
            <person name="Rohde M."/>
            <person name="Galperin M.Y."/>
            <person name="Jogler C."/>
        </authorList>
    </citation>
    <scope>NUCLEOTIDE SEQUENCE [LARGE SCALE GENOMIC DNA]</scope>
    <source>
        <strain evidence="2 3">CA12</strain>
    </source>
</reference>
<accession>A0A517PF98</accession>
<name>A0A517PF98_9PLAN</name>
<dbReference type="AlphaFoldDB" id="A0A517PF98"/>
<evidence type="ECO:0000313" key="3">
    <source>
        <dbReference type="Proteomes" id="UP000318741"/>
    </source>
</evidence>
<feature type="compositionally biased region" description="Pro residues" evidence="1">
    <location>
        <begin position="115"/>
        <end position="124"/>
    </location>
</feature>
<dbReference type="EMBL" id="CP036265">
    <property type="protein sequence ID" value="QDT18053.1"/>
    <property type="molecule type" value="Genomic_DNA"/>
</dbReference>
<keyword evidence="3" id="KW-1185">Reference proteome</keyword>
<gene>
    <name evidence="2" type="ORF">CA12_41920</name>
</gene>